<organism evidence="2 3">
    <name type="scientific">Paenarthrobacter ureafaciens</name>
    <dbReference type="NCBI Taxonomy" id="37931"/>
    <lineage>
        <taxon>Bacteria</taxon>
        <taxon>Bacillati</taxon>
        <taxon>Actinomycetota</taxon>
        <taxon>Actinomycetes</taxon>
        <taxon>Micrococcales</taxon>
        <taxon>Micrococcaceae</taxon>
        <taxon>Paenarthrobacter</taxon>
    </lineage>
</organism>
<evidence type="ECO:0000313" key="3">
    <source>
        <dbReference type="Proteomes" id="UP001163293"/>
    </source>
</evidence>
<feature type="region of interest" description="Disordered" evidence="1">
    <location>
        <begin position="1"/>
        <end position="20"/>
    </location>
</feature>
<keyword evidence="3" id="KW-1185">Reference proteome</keyword>
<reference evidence="2" key="1">
    <citation type="submission" date="2022-07" db="EMBL/GenBank/DDBJ databases">
        <authorList>
            <person name="Wu T."/>
        </authorList>
    </citation>
    <scope>NUCLEOTIDE SEQUENCE</scope>
    <source>
        <strain evidence="2">SD-1</strain>
    </source>
</reference>
<evidence type="ECO:0000313" key="2">
    <source>
        <dbReference type="EMBL" id="UYV98348.1"/>
    </source>
</evidence>
<dbReference type="AlphaFoldDB" id="A0AAX3EK54"/>
<name>A0AAX3EK54_PAEUR</name>
<dbReference type="GeneID" id="79886319"/>
<dbReference type="EMBL" id="CP101185">
    <property type="protein sequence ID" value="UYV98348.1"/>
    <property type="molecule type" value="Genomic_DNA"/>
</dbReference>
<sequence>MPEFDLPPVHEVDPEYPLREDGKLPKQFEAELELVSTLRLNGVLNFAAPILGAVDPEGCKVIANAITKHADEVK</sequence>
<gene>
    <name evidence="2" type="ORF">NL394_03695</name>
</gene>
<protein>
    <submittedName>
        <fullName evidence="2">Uncharacterized protein</fullName>
    </submittedName>
</protein>
<feature type="compositionally biased region" description="Basic and acidic residues" evidence="1">
    <location>
        <begin position="8"/>
        <end position="20"/>
    </location>
</feature>
<proteinExistence type="predicted"/>
<accession>A0AAX3EK54</accession>
<dbReference type="Proteomes" id="UP001163293">
    <property type="component" value="Chromosome"/>
</dbReference>
<evidence type="ECO:0000256" key="1">
    <source>
        <dbReference type="SAM" id="MobiDB-lite"/>
    </source>
</evidence>
<dbReference type="RefSeq" id="WP_062095206.1">
    <property type="nucleotide sequence ID" value="NZ_CP014574.1"/>
</dbReference>